<evidence type="ECO:0000313" key="2">
    <source>
        <dbReference type="EMBL" id="MBE3638913.1"/>
    </source>
</evidence>
<evidence type="ECO:0000313" key="3">
    <source>
        <dbReference type="Proteomes" id="UP000609121"/>
    </source>
</evidence>
<dbReference type="AlphaFoldDB" id="A0A8J6YTG0"/>
<dbReference type="Gene3D" id="3.40.50.720">
    <property type="entry name" value="NAD(P)-binding Rossmann-like Domain"/>
    <property type="match status" value="1"/>
</dbReference>
<dbReference type="GO" id="GO:0030497">
    <property type="term" value="P:fatty acid elongation"/>
    <property type="evidence" value="ECO:0007669"/>
    <property type="project" value="TreeGrafter"/>
</dbReference>
<dbReference type="RefSeq" id="WP_193183029.1">
    <property type="nucleotide sequence ID" value="NZ_JACVXA010000035.1"/>
</dbReference>
<keyword evidence="3" id="KW-1185">Reference proteome</keyword>
<accession>A0A8J6YTG0</accession>
<dbReference type="PROSITE" id="PS00061">
    <property type="entry name" value="ADH_SHORT"/>
    <property type="match status" value="1"/>
</dbReference>
<name>A0A8J6YTG0_9RHOB</name>
<reference evidence="2" key="1">
    <citation type="submission" date="2020-09" db="EMBL/GenBank/DDBJ databases">
        <title>A novel bacterium of genus Mangrovicoccus, isolated from South China Sea.</title>
        <authorList>
            <person name="Huang H."/>
            <person name="Mo K."/>
            <person name="Hu Y."/>
        </authorList>
    </citation>
    <scope>NUCLEOTIDE SEQUENCE</scope>
    <source>
        <strain evidence="2">HB182678</strain>
    </source>
</reference>
<dbReference type="EMBL" id="JACVXA010000035">
    <property type="protein sequence ID" value="MBE3638913.1"/>
    <property type="molecule type" value="Genomic_DNA"/>
</dbReference>
<sequence length="224" mass="23158">MKRAIVTGGAGLIGTAIARALLERGWEVACLDLLPAPLGIPVTCDLSEESSVARAIEGLDWDRVDLVVNNGGRTSGLGLAITEATLDDWQGMIASHLTGAFLVSRAAAPLMQAGSCIVNMTSTRALMSEGGDFAYAAAKGGLVALTQALAVQLGPDIRVNAIAPGWITDAAELSMTDHAQHPAGRVGRPEDIADAVLYLAEAGFVTGQTLIVDGGMTKKMIYAE</sequence>
<dbReference type="PANTHER" id="PTHR42760">
    <property type="entry name" value="SHORT-CHAIN DEHYDROGENASES/REDUCTASES FAMILY MEMBER"/>
    <property type="match status" value="1"/>
</dbReference>
<dbReference type="PRINTS" id="PR00081">
    <property type="entry name" value="GDHRDH"/>
</dbReference>
<dbReference type="InterPro" id="IPR036291">
    <property type="entry name" value="NAD(P)-bd_dom_sf"/>
</dbReference>
<dbReference type="InterPro" id="IPR002347">
    <property type="entry name" value="SDR_fam"/>
</dbReference>
<gene>
    <name evidence="2" type="ORF">ICN82_11935</name>
</gene>
<dbReference type="PRINTS" id="PR00080">
    <property type="entry name" value="SDRFAMILY"/>
</dbReference>
<comment type="caution">
    <text evidence="2">The sequence shown here is derived from an EMBL/GenBank/DDBJ whole genome shotgun (WGS) entry which is preliminary data.</text>
</comment>
<evidence type="ECO:0000256" key="1">
    <source>
        <dbReference type="ARBA" id="ARBA00006484"/>
    </source>
</evidence>
<proteinExistence type="inferred from homology"/>
<dbReference type="Pfam" id="PF13561">
    <property type="entry name" value="adh_short_C2"/>
    <property type="match status" value="1"/>
</dbReference>
<protein>
    <submittedName>
        <fullName evidence="2">SDR family oxidoreductase</fullName>
    </submittedName>
</protein>
<organism evidence="2 3">
    <name type="scientific">Mangrovicoccus algicola</name>
    <dbReference type="NCBI Taxonomy" id="2771008"/>
    <lineage>
        <taxon>Bacteria</taxon>
        <taxon>Pseudomonadati</taxon>
        <taxon>Pseudomonadota</taxon>
        <taxon>Alphaproteobacteria</taxon>
        <taxon>Rhodobacterales</taxon>
        <taxon>Paracoccaceae</taxon>
        <taxon>Mangrovicoccus</taxon>
    </lineage>
</organism>
<dbReference type="SUPFAM" id="SSF51735">
    <property type="entry name" value="NAD(P)-binding Rossmann-fold domains"/>
    <property type="match status" value="1"/>
</dbReference>
<dbReference type="Proteomes" id="UP000609121">
    <property type="component" value="Unassembled WGS sequence"/>
</dbReference>
<dbReference type="GO" id="GO:0016616">
    <property type="term" value="F:oxidoreductase activity, acting on the CH-OH group of donors, NAD or NADP as acceptor"/>
    <property type="evidence" value="ECO:0007669"/>
    <property type="project" value="TreeGrafter"/>
</dbReference>
<dbReference type="PANTHER" id="PTHR42760:SF135">
    <property type="entry name" value="BLL7886 PROTEIN"/>
    <property type="match status" value="1"/>
</dbReference>
<comment type="similarity">
    <text evidence="1">Belongs to the short-chain dehydrogenases/reductases (SDR) family.</text>
</comment>
<dbReference type="InterPro" id="IPR020904">
    <property type="entry name" value="Sc_DH/Rdtase_CS"/>
</dbReference>